<dbReference type="InParanoid" id="A0A2R5GLV9"/>
<evidence type="ECO:0000256" key="4">
    <source>
        <dbReference type="ARBA" id="ARBA00023273"/>
    </source>
</evidence>
<name>A0A2R5GLV9_9STRA</name>
<dbReference type="Proteomes" id="UP000241890">
    <property type="component" value="Unassembled WGS sequence"/>
</dbReference>
<dbReference type="GO" id="GO:0005929">
    <property type="term" value="C:cilium"/>
    <property type="evidence" value="ECO:0007669"/>
    <property type="project" value="UniProtKB-SubCell"/>
</dbReference>
<feature type="region of interest" description="Disordered" evidence="8">
    <location>
        <begin position="299"/>
        <end position="318"/>
    </location>
</feature>
<reference evidence="10 11" key="1">
    <citation type="submission" date="2017-12" db="EMBL/GenBank/DDBJ databases">
        <title>Sequencing, de novo assembly and annotation of complete genome of a new Thraustochytrid species, strain FCC1311.</title>
        <authorList>
            <person name="Sedici K."/>
            <person name="Godart F."/>
            <person name="Aiese Cigliano R."/>
            <person name="Sanseverino W."/>
            <person name="Barakat M."/>
            <person name="Ortet P."/>
            <person name="Marechal E."/>
            <person name="Cagnac O."/>
            <person name="Amato A."/>
        </authorList>
    </citation>
    <scope>NUCLEOTIDE SEQUENCE [LARGE SCALE GENOMIC DNA]</scope>
</reference>
<feature type="coiled-coil region" evidence="7">
    <location>
        <begin position="66"/>
        <end position="101"/>
    </location>
</feature>
<keyword evidence="4" id="KW-0966">Cell projection</keyword>
<feature type="domain" description="Trichohyalin-plectin-homology" evidence="9">
    <location>
        <begin position="140"/>
        <end position="473"/>
    </location>
</feature>
<evidence type="ECO:0000259" key="9">
    <source>
        <dbReference type="Pfam" id="PF13868"/>
    </source>
</evidence>
<dbReference type="Pfam" id="PF13868">
    <property type="entry name" value="TPH"/>
    <property type="match status" value="1"/>
</dbReference>
<keyword evidence="2 7" id="KW-0175">Coiled coil</keyword>
<comment type="similarity">
    <text evidence="5">Belongs to the CFAP53 family.</text>
</comment>
<dbReference type="PANTHER" id="PTHR31183">
    <property type="entry name" value="TRICHOPLEIN KERATIN FILAMENT-BINDING PROTEIN FAMILY MEMBER"/>
    <property type="match status" value="1"/>
</dbReference>
<feature type="coiled-coil region" evidence="7">
    <location>
        <begin position="371"/>
        <end position="418"/>
    </location>
</feature>
<protein>
    <recommendedName>
        <fullName evidence="6">Cilia- and flagella-associated protein 53</fullName>
    </recommendedName>
</protein>
<evidence type="ECO:0000313" key="10">
    <source>
        <dbReference type="EMBL" id="GBG31867.1"/>
    </source>
</evidence>
<evidence type="ECO:0000256" key="5">
    <source>
        <dbReference type="ARBA" id="ARBA00033747"/>
    </source>
</evidence>
<dbReference type="OrthoDB" id="75950at2759"/>
<proteinExistence type="inferred from homology"/>
<comment type="caution">
    <text evidence="10">The sequence shown here is derived from an EMBL/GenBank/DDBJ whole genome shotgun (WGS) entry which is preliminary data.</text>
</comment>
<keyword evidence="10" id="KW-0416">Keratin</keyword>
<dbReference type="AlphaFoldDB" id="A0A2R5GLV9"/>
<evidence type="ECO:0000256" key="2">
    <source>
        <dbReference type="ARBA" id="ARBA00023054"/>
    </source>
</evidence>
<gene>
    <name evidence="10" type="ORF">FCC1311_080922</name>
</gene>
<dbReference type="PANTHER" id="PTHR31183:SF1">
    <property type="entry name" value="CILIA- AND FLAGELLA-ASSOCIATED PROTEIN 53"/>
    <property type="match status" value="1"/>
</dbReference>
<evidence type="ECO:0000256" key="8">
    <source>
        <dbReference type="SAM" id="MobiDB-lite"/>
    </source>
</evidence>
<keyword evidence="11" id="KW-1185">Reference proteome</keyword>
<comment type="subcellular location">
    <subcellularLocation>
        <location evidence="1">Cell projection</location>
        <location evidence="1">Cilium</location>
    </subcellularLocation>
</comment>
<keyword evidence="3" id="KW-0969">Cilium</keyword>
<evidence type="ECO:0000256" key="1">
    <source>
        <dbReference type="ARBA" id="ARBA00004138"/>
    </source>
</evidence>
<sequence>MDAFKPTRKLPADYTIIKRREGEQRRAHLEAGIRQVDRFTDLAKWEQKSEAAMARQRVRAGMQQRLAAHEQNLDRRRRALADLLQREREQLEEEFRNSFETPEQRRVRMAARAKQLKDDREAKRQALAKKCLEQRDRLAQDEMRLQQSKMRTLKVTRDRGVQLDERRAKEEARAREDEEFAREWHASIEVKRAREERERREAAVRNEEMRTMLDSQVQELRKRRQAEVDELEARRAQWRAQWRAEEDEEREAAIRREEEQRLARIAVQQENLDRAMKRAAEAEAEQRLDKYLLNQQLEGDRKAAENERAKQAEMRKASQDYQAHLRELAIREARDESDLERIRQEESEKVWLKREAQWSADAEARARLMKEVDETRQRQIAERQNQALEERLADEDYIARQRKLDEEANERHRQHEREERGRRMLNQDLLRAQIDEKARLAAIERQRELLIDQRAARYTEEFNKKIEKLREEATADADLLENFPRRTFEWT</sequence>
<dbReference type="EMBL" id="BEYU01000109">
    <property type="protein sequence ID" value="GBG31867.1"/>
    <property type="molecule type" value="Genomic_DNA"/>
</dbReference>
<evidence type="ECO:0000256" key="6">
    <source>
        <dbReference type="ARBA" id="ARBA00033773"/>
    </source>
</evidence>
<dbReference type="InterPro" id="IPR043597">
    <property type="entry name" value="TPH_dom"/>
</dbReference>
<evidence type="ECO:0000313" key="11">
    <source>
        <dbReference type="Proteomes" id="UP000241890"/>
    </source>
</evidence>
<evidence type="ECO:0000256" key="7">
    <source>
        <dbReference type="SAM" id="Coils"/>
    </source>
</evidence>
<evidence type="ECO:0000256" key="3">
    <source>
        <dbReference type="ARBA" id="ARBA00023069"/>
    </source>
</evidence>
<dbReference type="InterPro" id="IPR043596">
    <property type="entry name" value="CFAP53/TCHP"/>
</dbReference>
<accession>A0A2R5GLV9</accession>
<organism evidence="10 11">
    <name type="scientific">Hondaea fermentalgiana</name>
    <dbReference type="NCBI Taxonomy" id="2315210"/>
    <lineage>
        <taxon>Eukaryota</taxon>
        <taxon>Sar</taxon>
        <taxon>Stramenopiles</taxon>
        <taxon>Bigyra</taxon>
        <taxon>Labyrinthulomycetes</taxon>
        <taxon>Thraustochytrida</taxon>
        <taxon>Thraustochytriidae</taxon>
        <taxon>Hondaea</taxon>
    </lineage>
</organism>
<dbReference type="GO" id="GO:0005882">
    <property type="term" value="C:intermediate filament"/>
    <property type="evidence" value="ECO:0007669"/>
    <property type="project" value="UniProtKB-KW"/>
</dbReference>